<proteinExistence type="inferred from homology"/>
<dbReference type="PANTHER" id="PTHR10414">
    <property type="entry name" value="ETHANOLAMINEPHOSPHOTRANSFERASE"/>
    <property type="match status" value="1"/>
</dbReference>
<dbReference type="Pfam" id="PF01066">
    <property type="entry name" value="CDP-OH_P_transf"/>
    <property type="match status" value="1"/>
</dbReference>
<dbReference type="Proteomes" id="UP000799757">
    <property type="component" value="Unassembled WGS sequence"/>
</dbReference>
<comment type="similarity">
    <text evidence="2 5">Belongs to the CDP-alcohol phosphatidyltransferase class-I family.</text>
</comment>
<dbReference type="PIRSF" id="PIRSF015665">
    <property type="entry name" value="CHOPT"/>
    <property type="match status" value="1"/>
</dbReference>
<evidence type="ECO:0000256" key="7">
    <source>
        <dbReference type="SAM" id="Phobius"/>
    </source>
</evidence>
<keyword evidence="4 7" id="KW-0472">Membrane</keyword>
<evidence type="ECO:0000256" key="3">
    <source>
        <dbReference type="ARBA" id="ARBA00022679"/>
    </source>
</evidence>
<feature type="transmembrane region" description="Helical" evidence="7">
    <location>
        <begin position="294"/>
        <end position="310"/>
    </location>
</feature>
<evidence type="ECO:0000256" key="2">
    <source>
        <dbReference type="ARBA" id="ARBA00010441"/>
    </source>
</evidence>
<feature type="transmembrane region" description="Helical" evidence="7">
    <location>
        <begin position="361"/>
        <end position="382"/>
    </location>
</feature>
<dbReference type="GO" id="GO:0008654">
    <property type="term" value="P:phospholipid biosynthetic process"/>
    <property type="evidence" value="ECO:0007669"/>
    <property type="project" value="InterPro"/>
</dbReference>
<accession>A0A6A6X968</accession>
<feature type="transmembrane region" description="Helical" evidence="7">
    <location>
        <begin position="45"/>
        <end position="67"/>
    </location>
</feature>
<feature type="transmembrane region" description="Helical" evidence="7">
    <location>
        <begin position="322"/>
        <end position="341"/>
    </location>
</feature>
<feature type="transmembrane region" description="Helical" evidence="7">
    <location>
        <begin position="87"/>
        <end position="105"/>
    </location>
</feature>
<dbReference type="PROSITE" id="PS00379">
    <property type="entry name" value="CDP_ALCOHOL_P_TRANSF"/>
    <property type="match status" value="1"/>
</dbReference>
<keyword evidence="3 5" id="KW-0808">Transferase</keyword>
<reference evidence="8" key="1">
    <citation type="journal article" date="2020" name="Stud. Mycol.">
        <title>101 Dothideomycetes genomes: a test case for predicting lifestyles and emergence of pathogens.</title>
        <authorList>
            <person name="Haridas S."/>
            <person name="Albert R."/>
            <person name="Binder M."/>
            <person name="Bloem J."/>
            <person name="Labutti K."/>
            <person name="Salamov A."/>
            <person name="Andreopoulos B."/>
            <person name="Baker S."/>
            <person name="Barry K."/>
            <person name="Bills G."/>
            <person name="Bluhm B."/>
            <person name="Cannon C."/>
            <person name="Castanera R."/>
            <person name="Culley D."/>
            <person name="Daum C."/>
            <person name="Ezra D."/>
            <person name="Gonzalez J."/>
            <person name="Henrissat B."/>
            <person name="Kuo A."/>
            <person name="Liang C."/>
            <person name="Lipzen A."/>
            <person name="Lutzoni F."/>
            <person name="Magnuson J."/>
            <person name="Mondo S."/>
            <person name="Nolan M."/>
            <person name="Ohm R."/>
            <person name="Pangilinan J."/>
            <person name="Park H.-J."/>
            <person name="Ramirez L."/>
            <person name="Alfaro M."/>
            <person name="Sun H."/>
            <person name="Tritt A."/>
            <person name="Yoshinaga Y."/>
            <person name="Zwiers L.-H."/>
            <person name="Turgeon B."/>
            <person name="Goodwin S."/>
            <person name="Spatafora J."/>
            <person name="Crous P."/>
            <person name="Grigoriev I."/>
        </authorList>
    </citation>
    <scope>NUCLEOTIDE SEQUENCE</scope>
    <source>
        <strain evidence="8">CBS 109.77</strain>
    </source>
</reference>
<keyword evidence="7" id="KW-1133">Transmembrane helix</keyword>
<keyword evidence="9" id="KW-1185">Reference proteome</keyword>
<dbReference type="InterPro" id="IPR043130">
    <property type="entry name" value="CDP-OH_PTrfase_TM_dom"/>
</dbReference>
<keyword evidence="7" id="KW-0812">Transmembrane</keyword>
<evidence type="ECO:0000313" key="9">
    <source>
        <dbReference type="Proteomes" id="UP000799757"/>
    </source>
</evidence>
<feature type="region of interest" description="Disordered" evidence="6">
    <location>
        <begin position="400"/>
        <end position="424"/>
    </location>
</feature>
<name>A0A6A6X968_9PLEO</name>
<dbReference type="InterPro" id="IPR048254">
    <property type="entry name" value="CDP_ALCOHOL_P_TRANSF_CS"/>
</dbReference>
<protein>
    <submittedName>
        <fullName evidence="8">Ethanolaminephosphotransferase 1</fullName>
    </submittedName>
</protein>
<dbReference type="InterPro" id="IPR000462">
    <property type="entry name" value="CDP-OH_P_trans"/>
</dbReference>
<dbReference type="OrthoDB" id="196717at2759"/>
<dbReference type="AlphaFoldDB" id="A0A6A6X968"/>
<dbReference type="InterPro" id="IPR014472">
    <property type="entry name" value="CHOPT"/>
</dbReference>
<dbReference type="FunFam" id="1.20.120.1760:FF:000029">
    <property type="entry name" value="CDP-alcohol phosphatidyltransferase protein"/>
    <property type="match status" value="1"/>
</dbReference>
<evidence type="ECO:0000256" key="6">
    <source>
        <dbReference type="SAM" id="MobiDB-lite"/>
    </source>
</evidence>
<evidence type="ECO:0000256" key="4">
    <source>
        <dbReference type="ARBA" id="ARBA00023136"/>
    </source>
</evidence>
<gene>
    <name evidence="8" type="ORF">K505DRAFT_362331</name>
</gene>
<dbReference type="GO" id="GO:0016780">
    <property type="term" value="F:phosphotransferase activity, for other substituted phosphate groups"/>
    <property type="evidence" value="ECO:0007669"/>
    <property type="project" value="InterPro"/>
</dbReference>
<evidence type="ECO:0000256" key="1">
    <source>
        <dbReference type="ARBA" id="ARBA00004370"/>
    </source>
</evidence>
<feature type="transmembrane region" description="Helical" evidence="7">
    <location>
        <begin position="228"/>
        <end position="250"/>
    </location>
</feature>
<feature type="transmembrane region" description="Helical" evidence="7">
    <location>
        <begin position="262"/>
        <end position="282"/>
    </location>
</feature>
<evidence type="ECO:0000313" key="8">
    <source>
        <dbReference type="EMBL" id="KAF2793080.1"/>
    </source>
</evidence>
<dbReference type="GO" id="GO:0016020">
    <property type="term" value="C:membrane"/>
    <property type="evidence" value="ECO:0007669"/>
    <property type="project" value="UniProtKB-SubCell"/>
</dbReference>
<evidence type="ECO:0000256" key="5">
    <source>
        <dbReference type="RuleBase" id="RU003750"/>
    </source>
</evidence>
<dbReference type="Gene3D" id="1.20.120.1760">
    <property type="match status" value="1"/>
</dbReference>
<sequence>MPSPQTAKHECVSDDALQHLKTYKYSSVDKSLISRYILKHYWNGFVELLPMWLAPNLVTLLGFFFILGNVALLEVYVPDLVGPAPSWVYYSFAIGLWMYSTMDNVDGKQARRTGTSSPLGELFDHGIDSLNCTLASLLETAAVGYGTTRTGAFTALIPVLPMFFSTWETYHTHTLYLGYFNGPTEGLIIACSIMGLSGYFGPEIWSTPLLTFFPSYDKYLDDVTMRDLWVPIILLSFFVAHLPACIVNVARARRAQNLPFAPLLLEWTPLVIFVASTMAWLGSPYSFILKDNHLVLYCLTMSLVFGRMTTKIILAHLTHQPFPYWTIMLAPMIGGALLVNHPYFTITGTTFGPVSTSFELWYLRLYFVFAAIVYGKWAHLVITSICNYLGINCLTIPSSSTKNEKGARSNGVANGAYDGKGRKD</sequence>
<dbReference type="EMBL" id="MU001943">
    <property type="protein sequence ID" value="KAF2793080.1"/>
    <property type="molecule type" value="Genomic_DNA"/>
</dbReference>
<comment type="subcellular location">
    <subcellularLocation>
        <location evidence="1">Membrane</location>
    </subcellularLocation>
</comment>
<dbReference type="PANTHER" id="PTHR10414:SF77">
    <property type="entry name" value="CDP-ALCOHOL PHOSPHATIDYLTRANSFERASE FAMILY PROTEIN"/>
    <property type="match status" value="1"/>
</dbReference>
<organism evidence="8 9">
    <name type="scientific">Melanomma pulvis-pyrius CBS 109.77</name>
    <dbReference type="NCBI Taxonomy" id="1314802"/>
    <lineage>
        <taxon>Eukaryota</taxon>
        <taxon>Fungi</taxon>
        <taxon>Dikarya</taxon>
        <taxon>Ascomycota</taxon>
        <taxon>Pezizomycotina</taxon>
        <taxon>Dothideomycetes</taxon>
        <taxon>Pleosporomycetidae</taxon>
        <taxon>Pleosporales</taxon>
        <taxon>Melanommataceae</taxon>
        <taxon>Melanomma</taxon>
    </lineage>
</organism>